<dbReference type="AlphaFoldDB" id="A0A1F4UL58"/>
<evidence type="ECO:0000256" key="1">
    <source>
        <dbReference type="ARBA" id="ARBA00022980"/>
    </source>
</evidence>
<dbReference type="HAMAP" id="MF_00385">
    <property type="entry name" value="Ribosomal_bS16"/>
    <property type="match status" value="1"/>
</dbReference>
<dbReference type="Gene3D" id="3.30.1320.10">
    <property type="match status" value="1"/>
</dbReference>
<reference evidence="4 5" key="1">
    <citation type="journal article" date="2016" name="Nat. Commun.">
        <title>Thousands of microbial genomes shed light on interconnected biogeochemical processes in an aquifer system.</title>
        <authorList>
            <person name="Anantharaman K."/>
            <person name="Brown C.T."/>
            <person name="Hug L.A."/>
            <person name="Sharon I."/>
            <person name="Castelle C.J."/>
            <person name="Probst A.J."/>
            <person name="Thomas B.C."/>
            <person name="Singh A."/>
            <person name="Wilkins M.J."/>
            <person name="Karaoz U."/>
            <person name="Brodie E.L."/>
            <person name="Williams K.H."/>
            <person name="Hubbard S.S."/>
            <person name="Banfield J.F."/>
        </authorList>
    </citation>
    <scope>NUCLEOTIDE SEQUENCE [LARGE SCALE GENOMIC DNA]</scope>
</reference>
<dbReference type="GO" id="GO:0003735">
    <property type="term" value="F:structural constituent of ribosome"/>
    <property type="evidence" value="ECO:0007669"/>
    <property type="project" value="InterPro"/>
</dbReference>
<proteinExistence type="inferred from homology"/>
<dbReference type="InterPro" id="IPR023803">
    <property type="entry name" value="Ribosomal_bS16_dom_sf"/>
</dbReference>
<organism evidence="4 5">
    <name type="scientific">candidate division WWE3 bacterium RBG_19FT_COMBO_34_6</name>
    <dbReference type="NCBI Taxonomy" id="1802612"/>
    <lineage>
        <taxon>Bacteria</taxon>
        <taxon>Katanobacteria</taxon>
    </lineage>
</organism>
<dbReference type="EMBL" id="MEUV01000024">
    <property type="protein sequence ID" value="OGC45656.1"/>
    <property type="molecule type" value="Genomic_DNA"/>
</dbReference>
<keyword evidence="2 3" id="KW-0687">Ribonucleoprotein</keyword>
<dbReference type="PANTHER" id="PTHR12919:SF20">
    <property type="entry name" value="SMALL RIBOSOMAL SUBUNIT PROTEIN BS16M"/>
    <property type="match status" value="1"/>
</dbReference>
<gene>
    <name evidence="3" type="primary">rpsP</name>
    <name evidence="4" type="ORF">A2V49_03045</name>
</gene>
<evidence type="ECO:0000313" key="5">
    <source>
        <dbReference type="Proteomes" id="UP000178615"/>
    </source>
</evidence>
<dbReference type="PANTHER" id="PTHR12919">
    <property type="entry name" value="30S RIBOSOMAL PROTEIN S16"/>
    <property type="match status" value="1"/>
</dbReference>
<comment type="caution">
    <text evidence="4">The sequence shown here is derived from an EMBL/GenBank/DDBJ whole genome shotgun (WGS) entry which is preliminary data.</text>
</comment>
<name>A0A1F4UL58_UNCKA</name>
<dbReference type="GO" id="GO:0006412">
    <property type="term" value="P:translation"/>
    <property type="evidence" value="ECO:0007669"/>
    <property type="project" value="UniProtKB-UniRule"/>
</dbReference>
<dbReference type="Pfam" id="PF00886">
    <property type="entry name" value="Ribosomal_S16"/>
    <property type="match status" value="1"/>
</dbReference>
<dbReference type="InterPro" id="IPR000307">
    <property type="entry name" value="Ribosomal_bS16"/>
</dbReference>
<dbReference type="GO" id="GO:0015935">
    <property type="term" value="C:small ribosomal subunit"/>
    <property type="evidence" value="ECO:0007669"/>
    <property type="project" value="TreeGrafter"/>
</dbReference>
<evidence type="ECO:0000256" key="2">
    <source>
        <dbReference type="ARBA" id="ARBA00023274"/>
    </source>
</evidence>
<accession>A0A1F4UL58</accession>
<dbReference type="NCBIfam" id="TIGR00002">
    <property type="entry name" value="S16"/>
    <property type="match status" value="1"/>
</dbReference>
<dbReference type="Proteomes" id="UP000178615">
    <property type="component" value="Unassembled WGS sequence"/>
</dbReference>
<dbReference type="GO" id="GO:0005737">
    <property type="term" value="C:cytoplasm"/>
    <property type="evidence" value="ECO:0007669"/>
    <property type="project" value="UniProtKB-ARBA"/>
</dbReference>
<keyword evidence="1 3" id="KW-0689">Ribosomal protein</keyword>
<comment type="similarity">
    <text evidence="3">Belongs to the bacterial ribosomal protein bS16 family.</text>
</comment>
<dbReference type="SUPFAM" id="SSF54565">
    <property type="entry name" value="Ribosomal protein S16"/>
    <property type="match status" value="1"/>
</dbReference>
<protein>
    <recommendedName>
        <fullName evidence="3">Small ribosomal subunit protein bS16</fullName>
    </recommendedName>
</protein>
<evidence type="ECO:0000256" key="3">
    <source>
        <dbReference type="HAMAP-Rule" id="MF_00385"/>
    </source>
</evidence>
<evidence type="ECO:0000313" key="4">
    <source>
        <dbReference type="EMBL" id="OGC45656.1"/>
    </source>
</evidence>
<sequence length="105" mass="12132">MSVKIRLAKFGKKHAPTYRLVASHTRTKRNGQYLEILGSYDPHAQKNNFVYDKEKLGVWQKKGATLTDAVKHLLADDYKFVEYSPQKVEKTEKKQSEETAETDTE</sequence>